<evidence type="ECO:0000313" key="9">
    <source>
        <dbReference type="Proteomes" id="UP000036987"/>
    </source>
</evidence>
<dbReference type="PROSITE" id="PS51032">
    <property type="entry name" value="AP2_ERF"/>
    <property type="match status" value="1"/>
</dbReference>
<keyword evidence="4" id="KW-0804">Transcription</keyword>
<dbReference type="InterPro" id="IPR001471">
    <property type="entry name" value="AP2/ERF_dom"/>
</dbReference>
<proteinExistence type="predicted"/>
<evidence type="ECO:0000256" key="2">
    <source>
        <dbReference type="ARBA" id="ARBA00023015"/>
    </source>
</evidence>
<dbReference type="SMART" id="SM00380">
    <property type="entry name" value="AP2"/>
    <property type="match status" value="1"/>
</dbReference>
<dbReference type="FunFam" id="3.30.730.10:FF:000001">
    <property type="entry name" value="Ethylene-responsive transcription factor 2"/>
    <property type="match status" value="1"/>
</dbReference>
<evidence type="ECO:0000256" key="5">
    <source>
        <dbReference type="ARBA" id="ARBA00023242"/>
    </source>
</evidence>
<dbReference type="GO" id="GO:0005634">
    <property type="term" value="C:nucleus"/>
    <property type="evidence" value="ECO:0007669"/>
    <property type="project" value="UniProtKB-SubCell"/>
</dbReference>
<feature type="compositionally biased region" description="Low complexity" evidence="6">
    <location>
        <begin position="211"/>
        <end position="241"/>
    </location>
</feature>
<dbReference type="GO" id="GO:0003700">
    <property type="term" value="F:DNA-binding transcription factor activity"/>
    <property type="evidence" value="ECO:0007669"/>
    <property type="project" value="InterPro"/>
</dbReference>
<dbReference type="InterPro" id="IPR016177">
    <property type="entry name" value="DNA-bd_dom_sf"/>
</dbReference>
<evidence type="ECO:0000313" key="8">
    <source>
        <dbReference type="EMBL" id="KMZ63057.1"/>
    </source>
</evidence>
<dbReference type="Proteomes" id="UP000036987">
    <property type="component" value="Unassembled WGS sequence"/>
</dbReference>
<dbReference type="InterPro" id="IPR044808">
    <property type="entry name" value="ERF_plant"/>
</dbReference>
<dbReference type="SUPFAM" id="SSF54171">
    <property type="entry name" value="DNA-binding domain"/>
    <property type="match status" value="1"/>
</dbReference>
<keyword evidence="2" id="KW-0805">Transcription regulation</keyword>
<dbReference type="PRINTS" id="PR00367">
    <property type="entry name" value="ETHRSPELEMNT"/>
</dbReference>
<dbReference type="OrthoDB" id="1647183at2759"/>
<evidence type="ECO:0000256" key="1">
    <source>
        <dbReference type="ARBA" id="ARBA00004123"/>
    </source>
</evidence>
<accession>A0A0K9P4A1</accession>
<sequence>MSNSTMTDFALLEKISQHLLDESLPSTFESLYPCISDDWGELPLQVNDSDDMLVYGILHDACNAGWVPSLSDPNSSPSLSVSDPVVFKSEPVIVKSEPKVLVSEPVKFQVKVSTTTPSPPKGKHYRGVRQRPWGKFAAEIRDPAKNGARVWLGTFETAEDAALAYDRAAFGMRGSKALLNFPLHIRSNIEANSKASSKKTSRSTSRKRTSPDSSSTLSNSTPTTSSASSTSSSSCVTSGSEQSKRRKTQ</sequence>
<dbReference type="CDD" id="cd00018">
    <property type="entry name" value="AP2"/>
    <property type="match status" value="1"/>
</dbReference>
<dbReference type="Gene3D" id="3.30.730.10">
    <property type="entry name" value="AP2/ERF domain"/>
    <property type="match status" value="1"/>
</dbReference>
<dbReference type="EMBL" id="LFYR01001279">
    <property type="protein sequence ID" value="KMZ63057.1"/>
    <property type="molecule type" value="Genomic_DNA"/>
</dbReference>
<feature type="compositionally biased region" description="Basic residues" evidence="6">
    <location>
        <begin position="196"/>
        <end position="208"/>
    </location>
</feature>
<reference evidence="9" key="1">
    <citation type="journal article" date="2016" name="Nature">
        <title>The genome of the seagrass Zostera marina reveals angiosperm adaptation to the sea.</title>
        <authorList>
            <person name="Olsen J.L."/>
            <person name="Rouze P."/>
            <person name="Verhelst B."/>
            <person name="Lin Y.-C."/>
            <person name="Bayer T."/>
            <person name="Collen J."/>
            <person name="Dattolo E."/>
            <person name="De Paoli E."/>
            <person name="Dittami S."/>
            <person name="Maumus F."/>
            <person name="Michel G."/>
            <person name="Kersting A."/>
            <person name="Lauritano C."/>
            <person name="Lohaus R."/>
            <person name="Toepel M."/>
            <person name="Tonon T."/>
            <person name="Vanneste K."/>
            <person name="Amirebrahimi M."/>
            <person name="Brakel J."/>
            <person name="Bostroem C."/>
            <person name="Chovatia M."/>
            <person name="Grimwood J."/>
            <person name="Jenkins J.W."/>
            <person name="Jueterbock A."/>
            <person name="Mraz A."/>
            <person name="Stam W.T."/>
            <person name="Tice H."/>
            <person name="Bornberg-Bauer E."/>
            <person name="Green P.J."/>
            <person name="Pearson G.A."/>
            <person name="Procaccini G."/>
            <person name="Duarte C.M."/>
            <person name="Schmutz J."/>
            <person name="Reusch T.B.H."/>
            <person name="Van de Peer Y."/>
        </authorList>
    </citation>
    <scope>NUCLEOTIDE SEQUENCE [LARGE SCALE GENOMIC DNA]</scope>
    <source>
        <strain evidence="9">cv. Finnish</strain>
    </source>
</reference>
<keyword evidence="3" id="KW-0238">DNA-binding</keyword>
<keyword evidence="5" id="KW-0539">Nucleus</keyword>
<gene>
    <name evidence="8" type="ORF">ZOSMA_42G00960</name>
</gene>
<feature type="region of interest" description="Disordered" evidence="6">
    <location>
        <begin position="192"/>
        <end position="249"/>
    </location>
</feature>
<dbReference type="InterPro" id="IPR036955">
    <property type="entry name" value="AP2/ERF_dom_sf"/>
</dbReference>
<evidence type="ECO:0000256" key="3">
    <source>
        <dbReference type="ARBA" id="ARBA00023125"/>
    </source>
</evidence>
<comment type="subcellular location">
    <subcellularLocation>
        <location evidence="1">Nucleus</location>
    </subcellularLocation>
</comment>
<protein>
    <submittedName>
        <fullName evidence="8">Ethylene-responsive transcription factor 1A</fullName>
    </submittedName>
</protein>
<dbReference type="STRING" id="29655.A0A0K9P4A1"/>
<organism evidence="8 9">
    <name type="scientific">Zostera marina</name>
    <name type="common">Eelgrass</name>
    <dbReference type="NCBI Taxonomy" id="29655"/>
    <lineage>
        <taxon>Eukaryota</taxon>
        <taxon>Viridiplantae</taxon>
        <taxon>Streptophyta</taxon>
        <taxon>Embryophyta</taxon>
        <taxon>Tracheophyta</taxon>
        <taxon>Spermatophyta</taxon>
        <taxon>Magnoliopsida</taxon>
        <taxon>Liliopsida</taxon>
        <taxon>Zosteraceae</taxon>
        <taxon>Zostera</taxon>
    </lineage>
</organism>
<dbReference type="AlphaFoldDB" id="A0A0K9P4A1"/>
<evidence type="ECO:0000256" key="6">
    <source>
        <dbReference type="SAM" id="MobiDB-lite"/>
    </source>
</evidence>
<dbReference type="GO" id="GO:0003677">
    <property type="term" value="F:DNA binding"/>
    <property type="evidence" value="ECO:0007669"/>
    <property type="project" value="UniProtKB-KW"/>
</dbReference>
<dbReference type="Pfam" id="PF00847">
    <property type="entry name" value="AP2"/>
    <property type="match status" value="1"/>
</dbReference>
<evidence type="ECO:0000259" key="7">
    <source>
        <dbReference type="PROSITE" id="PS51032"/>
    </source>
</evidence>
<dbReference type="PANTHER" id="PTHR31190">
    <property type="entry name" value="DNA-BINDING DOMAIN"/>
    <property type="match status" value="1"/>
</dbReference>
<evidence type="ECO:0000256" key="4">
    <source>
        <dbReference type="ARBA" id="ARBA00023163"/>
    </source>
</evidence>
<feature type="domain" description="AP2/ERF" evidence="7">
    <location>
        <begin position="124"/>
        <end position="182"/>
    </location>
</feature>
<dbReference type="PANTHER" id="PTHR31190:SF287">
    <property type="entry name" value="DEVELOPMENT RELATED ERF PROTEIN"/>
    <property type="match status" value="1"/>
</dbReference>
<dbReference type="OMA" id="WGELPLQ"/>
<comment type="caution">
    <text evidence="8">The sequence shown here is derived from an EMBL/GenBank/DDBJ whole genome shotgun (WGS) entry which is preliminary data.</text>
</comment>
<name>A0A0K9P4A1_ZOSMR</name>
<keyword evidence="9" id="KW-1185">Reference proteome</keyword>
<dbReference type="GO" id="GO:0009873">
    <property type="term" value="P:ethylene-activated signaling pathway"/>
    <property type="evidence" value="ECO:0007669"/>
    <property type="project" value="InterPro"/>
</dbReference>